<evidence type="ECO:0000256" key="1">
    <source>
        <dbReference type="ARBA" id="ARBA00006484"/>
    </source>
</evidence>
<evidence type="ECO:0000256" key="2">
    <source>
        <dbReference type="ARBA" id="ARBA00023002"/>
    </source>
</evidence>
<dbReference type="GO" id="GO:0016491">
    <property type="term" value="F:oxidoreductase activity"/>
    <property type="evidence" value="ECO:0007669"/>
    <property type="project" value="UniProtKB-KW"/>
</dbReference>
<keyword evidence="4" id="KW-1185">Reference proteome</keyword>
<protein>
    <submittedName>
        <fullName evidence="3">NAD(P)-binding protein</fullName>
    </submittedName>
</protein>
<keyword evidence="2" id="KW-0560">Oxidoreductase</keyword>
<dbReference type="Gene3D" id="3.40.50.720">
    <property type="entry name" value="NAD(P)-binding Rossmann-like Domain"/>
    <property type="match status" value="1"/>
</dbReference>
<dbReference type="SUPFAM" id="SSF51735">
    <property type="entry name" value="NAD(P)-binding Rossmann-fold domains"/>
    <property type="match status" value="1"/>
</dbReference>
<evidence type="ECO:0000313" key="3">
    <source>
        <dbReference type="EMBL" id="KAF2230785.1"/>
    </source>
</evidence>
<dbReference type="InterPro" id="IPR036291">
    <property type="entry name" value="NAD(P)-bd_dom_sf"/>
</dbReference>
<evidence type="ECO:0000313" key="4">
    <source>
        <dbReference type="Proteomes" id="UP000800092"/>
    </source>
</evidence>
<dbReference type="PANTHER" id="PTHR24320:SF283">
    <property type="entry name" value="RETINOL DEHYDROGENASE 11"/>
    <property type="match status" value="1"/>
</dbReference>
<accession>A0A6A6GYF3</accession>
<dbReference type="InterPro" id="IPR002347">
    <property type="entry name" value="SDR_fam"/>
</dbReference>
<dbReference type="EMBL" id="ML991836">
    <property type="protein sequence ID" value="KAF2230785.1"/>
    <property type="molecule type" value="Genomic_DNA"/>
</dbReference>
<name>A0A6A6GYF3_VIRVR</name>
<proteinExistence type="inferred from homology"/>
<reference evidence="3" key="1">
    <citation type="journal article" date="2020" name="Stud. Mycol.">
        <title>101 Dothideomycetes genomes: a test case for predicting lifestyles and emergence of pathogens.</title>
        <authorList>
            <person name="Haridas S."/>
            <person name="Albert R."/>
            <person name="Binder M."/>
            <person name="Bloem J."/>
            <person name="Labutti K."/>
            <person name="Salamov A."/>
            <person name="Andreopoulos B."/>
            <person name="Baker S."/>
            <person name="Barry K."/>
            <person name="Bills G."/>
            <person name="Bluhm B."/>
            <person name="Cannon C."/>
            <person name="Castanera R."/>
            <person name="Culley D."/>
            <person name="Daum C."/>
            <person name="Ezra D."/>
            <person name="Gonzalez J."/>
            <person name="Henrissat B."/>
            <person name="Kuo A."/>
            <person name="Liang C."/>
            <person name="Lipzen A."/>
            <person name="Lutzoni F."/>
            <person name="Magnuson J."/>
            <person name="Mondo S."/>
            <person name="Nolan M."/>
            <person name="Ohm R."/>
            <person name="Pangilinan J."/>
            <person name="Park H.-J."/>
            <person name="Ramirez L."/>
            <person name="Alfaro M."/>
            <person name="Sun H."/>
            <person name="Tritt A."/>
            <person name="Yoshinaga Y."/>
            <person name="Zwiers L.-H."/>
            <person name="Turgeon B."/>
            <person name="Goodwin S."/>
            <person name="Spatafora J."/>
            <person name="Crous P."/>
            <person name="Grigoriev I."/>
        </authorList>
    </citation>
    <scope>NUCLEOTIDE SEQUENCE</scope>
    <source>
        <strain evidence="3">Tuck. ex Michener</strain>
    </source>
</reference>
<comment type="similarity">
    <text evidence="1">Belongs to the short-chain dehydrogenases/reductases (SDR) family.</text>
</comment>
<dbReference type="Pfam" id="PF00106">
    <property type="entry name" value="adh_short"/>
    <property type="match status" value="1"/>
</dbReference>
<dbReference type="PANTHER" id="PTHR24320">
    <property type="entry name" value="RETINOL DEHYDROGENASE"/>
    <property type="match status" value="1"/>
</dbReference>
<sequence>MAAAYDYDPFPDEHLTSNYSLPQFDWASTGSEVVDVFKDRVKNRIVVITGPASGSIGGSTVFSLASAFPSIIVLVSRSLSVGPVIDAIRFRYGENAPIIHFVSCDLSSQPSVREAAANISRLVPRIDILINNAATPPGPYQESGEGIELQFATNHVGHFLLTNLLMPRILNGPRAVDSPKPRIVTVSSSAHNHCFHSPVENYNFSDGIINGALYDPRSAHIQSKAANVLFARGLARKLAHRDVLSFSVHPGSIETGFQDRIHAPITEQAEGARVTEARAMQRAKRKTVDQGCATILVASLDPRIEASTGGYLEDGKVVEDGLAGVMDRDEEAERLWQLSEILVGQSFDWS</sequence>
<dbReference type="PRINTS" id="PR00081">
    <property type="entry name" value="GDHRDH"/>
</dbReference>
<dbReference type="Proteomes" id="UP000800092">
    <property type="component" value="Unassembled WGS sequence"/>
</dbReference>
<gene>
    <name evidence="3" type="ORF">EV356DRAFT_453231</name>
</gene>
<dbReference type="OrthoDB" id="191139at2759"/>
<dbReference type="AlphaFoldDB" id="A0A6A6GYF3"/>
<organism evidence="3 4">
    <name type="scientific">Viridothelium virens</name>
    <name type="common">Speckled blister lichen</name>
    <name type="synonym">Trypethelium virens</name>
    <dbReference type="NCBI Taxonomy" id="1048519"/>
    <lineage>
        <taxon>Eukaryota</taxon>
        <taxon>Fungi</taxon>
        <taxon>Dikarya</taxon>
        <taxon>Ascomycota</taxon>
        <taxon>Pezizomycotina</taxon>
        <taxon>Dothideomycetes</taxon>
        <taxon>Dothideomycetes incertae sedis</taxon>
        <taxon>Trypetheliales</taxon>
        <taxon>Trypetheliaceae</taxon>
        <taxon>Viridothelium</taxon>
    </lineage>
</organism>